<reference evidence="7 8" key="1">
    <citation type="journal article" date="2018" name="Sci. Data">
        <title>The draft genome sequence of cork oak.</title>
        <authorList>
            <person name="Ramos A.M."/>
            <person name="Usie A."/>
            <person name="Barbosa P."/>
            <person name="Barros P.M."/>
            <person name="Capote T."/>
            <person name="Chaves I."/>
            <person name="Simoes F."/>
            <person name="Abreu I."/>
            <person name="Carrasquinho I."/>
            <person name="Faro C."/>
            <person name="Guimaraes J.B."/>
            <person name="Mendonca D."/>
            <person name="Nobrega F."/>
            <person name="Rodrigues L."/>
            <person name="Saibo N.J.M."/>
            <person name="Varela M.C."/>
            <person name="Egas C."/>
            <person name="Matos J."/>
            <person name="Miguel C.M."/>
            <person name="Oliveira M.M."/>
            <person name="Ricardo C.P."/>
            <person name="Goncalves S."/>
        </authorList>
    </citation>
    <scope>NUCLEOTIDE SEQUENCE [LARGE SCALE GENOMIC DNA]</scope>
    <source>
        <strain evidence="8">cv. HL8</strain>
    </source>
</reference>
<feature type="region of interest" description="Disordered" evidence="6">
    <location>
        <begin position="1"/>
        <end position="29"/>
    </location>
</feature>
<accession>A0AAW0LV16</accession>
<evidence type="ECO:0000256" key="4">
    <source>
        <dbReference type="ARBA" id="ARBA00023242"/>
    </source>
</evidence>
<dbReference type="GO" id="GO:0005634">
    <property type="term" value="C:nucleus"/>
    <property type="evidence" value="ECO:0007669"/>
    <property type="project" value="UniProtKB-SubCell"/>
</dbReference>
<evidence type="ECO:0000256" key="5">
    <source>
        <dbReference type="PROSITE-ProRule" id="PRU01191"/>
    </source>
</evidence>
<keyword evidence="4" id="KW-0539">Nucleus</keyword>
<evidence type="ECO:0000256" key="1">
    <source>
        <dbReference type="ARBA" id="ARBA00004123"/>
    </source>
</evidence>
<protein>
    <submittedName>
        <fullName evidence="7">Scarecrow-like protein 3</fullName>
    </submittedName>
</protein>
<evidence type="ECO:0000256" key="3">
    <source>
        <dbReference type="ARBA" id="ARBA00023163"/>
    </source>
</evidence>
<keyword evidence="8" id="KW-1185">Reference proteome</keyword>
<dbReference type="PANTHER" id="PTHR31636">
    <property type="entry name" value="OSJNBA0084A10.13 PROTEIN-RELATED"/>
    <property type="match status" value="1"/>
</dbReference>
<evidence type="ECO:0000256" key="2">
    <source>
        <dbReference type="ARBA" id="ARBA00023015"/>
    </source>
</evidence>
<dbReference type="PROSITE" id="PS50985">
    <property type="entry name" value="GRAS"/>
    <property type="match status" value="1"/>
</dbReference>
<comment type="caution">
    <text evidence="5">Lacks conserved residue(s) required for the propagation of feature annotation.</text>
</comment>
<name>A0AAW0LV16_QUESU</name>
<keyword evidence="3" id="KW-0804">Transcription</keyword>
<keyword evidence="2" id="KW-0805">Transcription regulation</keyword>
<dbReference type="Pfam" id="PF03514">
    <property type="entry name" value="GRAS"/>
    <property type="match status" value="1"/>
</dbReference>
<feature type="short sequence motif" description="LXXLL motif" evidence="5">
    <location>
        <begin position="243"/>
        <end position="247"/>
    </location>
</feature>
<gene>
    <name evidence="7" type="primary">SCL3_5</name>
    <name evidence="7" type="ORF">CFP56_028263</name>
</gene>
<dbReference type="Proteomes" id="UP000237347">
    <property type="component" value="Unassembled WGS sequence"/>
</dbReference>
<dbReference type="InterPro" id="IPR005202">
    <property type="entry name" value="TF_GRAS"/>
</dbReference>
<comment type="caution">
    <text evidence="7">The sequence shown here is derived from an EMBL/GenBank/DDBJ whole genome shotgun (WGS) entry which is preliminary data.</text>
</comment>
<comment type="similarity">
    <text evidence="5">Belongs to the GRAS family.</text>
</comment>
<evidence type="ECO:0000313" key="8">
    <source>
        <dbReference type="Proteomes" id="UP000237347"/>
    </source>
</evidence>
<evidence type="ECO:0000256" key="6">
    <source>
        <dbReference type="SAM" id="MobiDB-lite"/>
    </source>
</evidence>
<feature type="region of interest" description="VHIID" evidence="5">
    <location>
        <begin position="119"/>
        <end position="184"/>
    </location>
</feature>
<feature type="region of interest" description="SAW" evidence="5">
    <location>
        <begin position="350"/>
        <end position="424"/>
    </location>
</feature>
<dbReference type="Gramene" id="rna-CFP56_39731">
    <property type="protein sequence ID" value="cds-POF08612.1"/>
    <property type="gene ID" value="gene-CFP56_39731"/>
</dbReference>
<dbReference type="EMBL" id="PKMF04000046">
    <property type="protein sequence ID" value="KAK7855390.1"/>
    <property type="molecule type" value="Genomic_DNA"/>
</dbReference>
<proteinExistence type="inferred from homology"/>
<sequence length="424" mass="47699">MAGAKDGRPSASLESGPWMPLSPGLGSQSRRPLSGEVALQLIKLLDECAIHIAADSMQSANICLEHISHFASADGDAIHQITAYFIEAFANKMLKKLPGLHKAFNKKKISSVYEEIHLQRLFFKLCPFLKVAYVITNQAIIEAMEGEKAVHIIDLYSFGPAQWFDLLQKLSSQPEGPPHLKITAIHENKEVLEQMDLQLTEKANNLNIRFQFNPIVSKLENLDLEILHVKTGEALAMSSVLQLHSLLATDEGMLRNSPVASKNRPKVLHINQRPLREFLKKDLVSLYMDAPDYNPTSSPLSLSVSSEMESFLTSKLSSGPLTEVDVSAALIDRQKIEKMVFGEEIKNTIACEGVERKERHEKLEKWILRLELAGFGRVHFSFLGMIKAKELLQSYDHQYNVKEENGCLVICWRDNPLFSLSAWR</sequence>
<comment type="subcellular location">
    <subcellularLocation>
        <location evidence="1">Nucleus</location>
    </subcellularLocation>
</comment>
<dbReference type="Gramene" id="rna-CFP56_39728">
    <property type="protein sequence ID" value="cds-POF08609.1"/>
    <property type="gene ID" value="gene-CFP56_39728"/>
</dbReference>
<organism evidence="7 8">
    <name type="scientific">Quercus suber</name>
    <name type="common">Cork oak</name>
    <dbReference type="NCBI Taxonomy" id="58331"/>
    <lineage>
        <taxon>Eukaryota</taxon>
        <taxon>Viridiplantae</taxon>
        <taxon>Streptophyta</taxon>
        <taxon>Embryophyta</taxon>
        <taxon>Tracheophyta</taxon>
        <taxon>Spermatophyta</taxon>
        <taxon>Magnoliopsida</taxon>
        <taxon>eudicotyledons</taxon>
        <taxon>Gunneridae</taxon>
        <taxon>Pentapetalae</taxon>
        <taxon>rosids</taxon>
        <taxon>fabids</taxon>
        <taxon>Fagales</taxon>
        <taxon>Fagaceae</taxon>
        <taxon>Quercus</taxon>
    </lineage>
</organism>
<dbReference type="AlphaFoldDB" id="A0AAW0LV16"/>
<feature type="short sequence motif" description="VHIID" evidence="5">
    <location>
        <begin position="150"/>
        <end position="154"/>
    </location>
</feature>
<evidence type="ECO:0000313" key="7">
    <source>
        <dbReference type="EMBL" id="KAK7855390.1"/>
    </source>
</evidence>